<reference evidence="1" key="1">
    <citation type="submission" date="2020-05" db="EMBL/GenBank/DDBJ databases">
        <authorList>
            <person name="Chiriac C."/>
            <person name="Salcher M."/>
            <person name="Ghai R."/>
            <person name="Kavagutti S V."/>
        </authorList>
    </citation>
    <scope>NUCLEOTIDE SEQUENCE</scope>
</reference>
<gene>
    <name evidence="1" type="ORF">UFOPK3609_01154</name>
</gene>
<evidence type="ECO:0000313" key="1">
    <source>
        <dbReference type="EMBL" id="CAB4916116.1"/>
    </source>
</evidence>
<dbReference type="AlphaFoldDB" id="A0A6J7HB39"/>
<sequence>MPALTTLTGAATAAYSVAVLVKPDLLLKPCGLASTHDSRALTRLVGARDTAMGLAMVLAPAGAARRAAVGARVASDLGDAAVLGTALKGRPTQGKVLGVAAAWGALCLAALRYDERSAATRR</sequence>
<name>A0A6J7HB39_9ZZZZ</name>
<protein>
    <submittedName>
        <fullName evidence="1">Unannotated protein</fullName>
    </submittedName>
</protein>
<accession>A0A6J7HB39</accession>
<proteinExistence type="predicted"/>
<dbReference type="EMBL" id="CAFBMQ010000176">
    <property type="protein sequence ID" value="CAB4916116.1"/>
    <property type="molecule type" value="Genomic_DNA"/>
</dbReference>
<organism evidence="1">
    <name type="scientific">freshwater metagenome</name>
    <dbReference type="NCBI Taxonomy" id="449393"/>
    <lineage>
        <taxon>unclassified sequences</taxon>
        <taxon>metagenomes</taxon>
        <taxon>ecological metagenomes</taxon>
    </lineage>
</organism>